<dbReference type="Pfam" id="PF10323">
    <property type="entry name" value="7TM_GPCR_Srv"/>
    <property type="match status" value="1"/>
</dbReference>
<keyword evidence="2 5" id="KW-0812">Transmembrane</keyword>
<feature type="transmembrane region" description="Helical" evidence="5">
    <location>
        <begin position="6"/>
        <end position="28"/>
    </location>
</feature>
<dbReference type="PANTHER" id="PTHR24224">
    <property type="entry name" value="CARDIOACCELERATORY PEPTIDE RECEPTOR-RELATED"/>
    <property type="match status" value="1"/>
</dbReference>
<keyword evidence="3 5" id="KW-1133">Transmembrane helix</keyword>
<dbReference type="InterPro" id="IPR017452">
    <property type="entry name" value="GPCR_Rhodpsn_7TM"/>
</dbReference>
<dbReference type="Gene3D" id="1.20.1070.10">
    <property type="entry name" value="Rhodopsin 7-helix transmembrane proteins"/>
    <property type="match status" value="1"/>
</dbReference>
<dbReference type="OMA" id="QHCIVDI"/>
<dbReference type="OrthoDB" id="5872870at2759"/>
<dbReference type="PANTHER" id="PTHR24224:SF17">
    <property type="entry name" value="G-PROTEIN COUPLED RECEPTORS FAMILY 1 PROFILE DOMAIN-CONTAINING PROTEIN"/>
    <property type="match status" value="1"/>
</dbReference>
<evidence type="ECO:0000256" key="2">
    <source>
        <dbReference type="ARBA" id="ARBA00022692"/>
    </source>
</evidence>
<comment type="subcellular location">
    <subcellularLocation>
        <location evidence="1">Membrane</location>
    </subcellularLocation>
</comment>
<evidence type="ECO:0000256" key="1">
    <source>
        <dbReference type="ARBA" id="ARBA00004370"/>
    </source>
</evidence>
<evidence type="ECO:0000256" key="4">
    <source>
        <dbReference type="ARBA" id="ARBA00023136"/>
    </source>
</evidence>
<feature type="transmembrane region" description="Helical" evidence="5">
    <location>
        <begin position="84"/>
        <end position="105"/>
    </location>
</feature>
<feature type="transmembrane region" description="Helical" evidence="5">
    <location>
        <begin position="126"/>
        <end position="150"/>
    </location>
</feature>
<feature type="transmembrane region" description="Helical" evidence="5">
    <location>
        <begin position="209"/>
        <end position="229"/>
    </location>
</feature>
<reference evidence="8" key="1">
    <citation type="submission" date="2020-12" db="UniProtKB">
        <authorList>
            <consortium name="WormBaseParasite"/>
        </authorList>
    </citation>
    <scope>IDENTIFICATION</scope>
    <source>
        <strain evidence="8">MHco3</strain>
    </source>
</reference>
<evidence type="ECO:0000256" key="5">
    <source>
        <dbReference type="SAM" id="Phobius"/>
    </source>
</evidence>
<sequence>MVLPWPQIVFAIITFITLPVYILILIAICRHQKLSTFYVLMLSQGVADILALLSYFFLATLRVSGWFVEFYWNNQAILANAQFVFIYFTAYSRCVGITLISLQRYATVCLNGNSRGKIISEIPSPLYVAVQWTTAILLISPICTSFHSYYNSPNTLDIVNPPEMLALASVMMFVAVVVFFSISMICYAQVFFHILHYNYFTNSANNQELRLCIQATGLLVAFVLLFFYHVGQFVINHINDLPLLFTWRLFHPLVTGFVSWVQPWMCLAFNSDVREHVLKILFCRREQLSTHTGVFVVSGFCCVSSKASITICITCN</sequence>
<keyword evidence="7" id="KW-1185">Reference proteome</keyword>
<dbReference type="InterPro" id="IPR019426">
    <property type="entry name" value="7TM_GPCR_serpentine_rcpt_Srv"/>
</dbReference>
<accession>A0A7I4YP34</accession>
<evidence type="ECO:0000259" key="6">
    <source>
        <dbReference type="PROSITE" id="PS50262"/>
    </source>
</evidence>
<organism evidence="7 8">
    <name type="scientific">Haemonchus contortus</name>
    <name type="common">Barber pole worm</name>
    <dbReference type="NCBI Taxonomy" id="6289"/>
    <lineage>
        <taxon>Eukaryota</taxon>
        <taxon>Metazoa</taxon>
        <taxon>Ecdysozoa</taxon>
        <taxon>Nematoda</taxon>
        <taxon>Chromadorea</taxon>
        <taxon>Rhabditida</taxon>
        <taxon>Rhabditina</taxon>
        <taxon>Rhabditomorpha</taxon>
        <taxon>Strongyloidea</taxon>
        <taxon>Trichostrongylidae</taxon>
        <taxon>Haemonchus</taxon>
    </lineage>
</organism>
<evidence type="ECO:0000256" key="3">
    <source>
        <dbReference type="ARBA" id="ARBA00022989"/>
    </source>
</evidence>
<dbReference type="SUPFAM" id="SSF81321">
    <property type="entry name" value="Family A G protein-coupled receptor-like"/>
    <property type="match status" value="1"/>
</dbReference>
<evidence type="ECO:0000313" key="8">
    <source>
        <dbReference type="WBParaSite" id="HCON_00126370-00001"/>
    </source>
</evidence>
<feature type="domain" description="G-protein coupled receptors family 1 profile" evidence="6">
    <location>
        <begin position="20"/>
        <end position="227"/>
    </location>
</feature>
<name>A0A7I4YP34_HAECO</name>
<dbReference type="PROSITE" id="PS50262">
    <property type="entry name" value="G_PROTEIN_RECEP_F1_2"/>
    <property type="match status" value="1"/>
</dbReference>
<dbReference type="GO" id="GO:0016020">
    <property type="term" value="C:membrane"/>
    <property type="evidence" value="ECO:0007669"/>
    <property type="project" value="UniProtKB-SubCell"/>
</dbReference>
<dbReference type="WBParaSite" id="HCON_00126370-00001">
    <property type="protein sequence ID" value="HCON_00126370-00001"/>
    <property type="gene ID" value="HCON_00126370"/>
</dbReference>
<dbReference type="InterPro" id="IPR052665">
    <property type="entry name" value="Neuropeptide-GPCR"/>
</dbReference>
<protein>
    <submittedName>
        <fullName evidence="8">G_PROTEIN_RECEP_F1_2 domain-containing protein</fullName>
    </submittedName>
</protein>
<dbReference type="Proteomes" id="UP000025227">
    <property type="component" value="Unplaced"/>
</dbReference>
<dbReference type="AlphaFoldDB" id="A0A7I4YP34"/>
<feature type="transmembrane region" description="Helical" evidence="5">
    <location>
        <begin position="49"/>
        <end position="72"/>
    </location>
</feature>
<keyword evidence="4 5" id="KW-0472">Membrane</keyword>
<dbReference type="CDD" id="cd00637">
    <property type="entry name" value="7tm_classA_rhodopsin-like"/>
    <property type="match status" value="1"/>
</dbReference>
<proteinExistence type="predicted"/>
<feature type="transmembrane region" description="Helical" evidence="5">
    <location>
        <begin position="170"/>
        <end position="197"/>
    </location>
</feature>
<evidence type="ECO:0000313" key="7">
    <source>
        <dbReference type="Proteomes" id="UP000025227"/>
    </source>
</evidence>